<protein>
    <recommendedName>
        <fullName evidence="4">Large ribosomal subunit protein uL4 C-terminal domain-containing protein</fullName>
    </recommendedName>
</protein>
<dbReference type="GO" id="GO:0006412">
    <property type="term" value="P:translation"/>
    <property type="evidence" value="ECO:0007669"/>
    <property type="project" value="InterPro"/>
</dbReference>
<accession>A0A150H4G9</accession>
<dbReference type="InterPro" id="IPR013000">
    <property type="entry name" value="Ribosomal_uL4_euk/arc_CS"/>
</dbReference>
<dbReference type="PROSITE" id="PS00939">
    <property type="entry name" value="RIBOSOMAL_L1E"/>
    <property type="match status" value="1"/>
</dbReference>
<evidence type="ECO:0000256" key="1">
    <source>
        <dbReference type="ARBA" id="ARBA00010528"/>
    </source>
</evidence>
<comment type="caution">
    <text evidence="5">The sequence shown here is derived from an EMBL/GenBank/DDBJ whole genome shotgun (WGS) entry which is preliminary data.</text>
</comment>
<dbReference type="InterPro" id="IPR025755">
    <property type="entry name" value="Ribos_uL4_C_dom"/>
</dbReference>
<reference evidence="6" key="1">
    <citation type="journal article" date="2016" name="Nat. Commun.">
        <title>The Gonium pectorale genome demonstrates co-option of cell cycle regulation during the evolution of multicellularity.</title>
        <authorList>
            <person name="Hanschen E.R."/>
            <person name="Marriage T.N."/>
            <person name="Ferris P.J."/>
            <person name="Hamaji T."/>
            <person name="Toyoda A."/>
            <person name="Fujiyama A."/>
            <person name="Neme R."/>
            <person name="Noguchi H."/>
            <person name="Minakuchi Y."/>
            <person name="Suzuki M."/>
            <person name="Kawai-Toyooka H."/>
            <person name="Smith D.R."/>
            <person name="Sparks H."/>
            <person name="Anderson J."/>
            <person name="Bakaric R."/>
            <person name="Luria V."/>
            <person name="Karger A."/>
            <person name="Kirschner M.W."/>
            <person name="Durand P.M."/>
            <person name="Michod R.E."/>
            <person name="Nozaki H."/>
            <person name="Olson B.J."/>
        </authorList>
    </citation>
    <scope>NUCLEOTIDE SEQUENCE [LARGE SCALE GENOMIC DNA]</scope>
    <source>
        <strain evidence="6">NIES-2863</strain>
    </source>
</reference>
<keyword evidence="3" id="KW-0687">Ribonucleoprotein</keyword>
<dbReference type="InterPro" id="IPR023574">
    <property type="entry name" value="Ribosomal_uL4_dom_sf"/>
</dbReference>
<dbReference type="Proteomes" id="UP000075714">
    <property type="component" value="Unassembled WGS sequence"/>
</dbReference>
<dbReference type="Pfam" id="PF00573">
    <property type="entry name" value="Ribosomal_L4"/>
    <property type="match status" value="1"/>
</dbReference>
<dbReference type="InterPro" id="IPR045240">
    <property type="entry name" value="Ribosomal_uL4_euk/arch"/>
</dbReference>
<dbReference type="FunFam" id="3.40.1370.10:FF:000002">
    <property type="entry name" value="60S ribosomal protein L4"/>
    <property type="match status" value="1"/>
</dbReference>
<dbReference type="AlphaFoldDB" id="A0A150H4G9"/>
<proteinExistence type="inferred from homology"/>
<evidence type="ECO:0000256" key="3">
    <source>
        <dbReference type="ARBA" id="ARBA00023274"/>
    </source>
</evidence>
<evidence type="ECO:0000256" key="2">
    <source>
        <dbReference type="ARBA" id="ARBA00022980"/>
    </source>
</evidence>
<dbReference type="GO" id="GO:0003735">
    <property type="term" value="F:structural constituent of ribosome"/>
    <property type="evidence" value="ECO:0007669"/>
    <property type="project" value="InterPro"/>
</dbReference>
<dbReference type="OrthoDB" id="10259785at2759"/>
<dbReference type="PANTHER" id="PTHR19431">
    <property type="entry name" value="60S RIBOSOMAL PROTEIN L4"/>
    <property type="match status" value="1"/>
</dbReference>
<dbReference type="STRING" id="33097.A0A150H4G9"/>
<evidence type="ECO:0000313" key="5">
    <source>
        <dbReference type="EMBL" id="KXZ57029.1"/>
    </source>
</evidence>
<dbReference type="SUPFAM" id="SSF52166">
    <property type="entry name" value="Ribosomal protein L4"/>
    <property type="match status" value="1"/>
</dbReference>
<evidence type="ECO:0000259" key="4">
    <source>
        <dbReference type="Pfam" id="PF14374"/>
    </source>
</evidence>
<organism evidence="5 6">
    <name type="scientific">Gonium pectorale</name>
    <name type="common">Green alga</name>
    <dbReference type="NCBI Taxonomy" id="33097"/>
    <lineage>
        <taxon>Eukaryota</taxon>
        <taxon>Viridiplantae</taxon>
        <taxon>Chlorophyta</taxon>
        <taxon>core chlorophytes</taxon>
        <taxon>Chlorophyceae</taxon>
        <taxon>CS clade</taxon>
        <taxon>Chlamydomonadales</taxon>
        <taxon>Volvocaceae</taxon>
        <taxon>Gonium</taxon>
    </lineage>
</organism>
<keyword evidence="6" id="KW-1185">Reference proteome</keyword>
<sequence>MAAARPLVSIIDIETGEAGEQSALPAVFTAPIRPDIVRTIHTNIAKNKRQAYAVFMKAGHQTAAESWGTGRAVSRIPRVPGGGTHRAGQGAFGNMCRGGRMFAPTKVWRRWHRKVNVNQKRYAVCSALAASALPSLVLARGHRIEQVPEVPLVLSDAVEGVKKTSKALEILKKVGALPDVEKSKDSKALRAGKGKMRNRRYVMRKGPLVVFANDEGISKAFRNLPGVEVTSVDRLNLLQLAPGGHLGRFCIWSKSAFERLDKIFGTTTTESEVKKGFKVPRSVMANGDLARLINSDEIQSAVKPAKAAGPKHAPLKKNPLRNLGALLKLNPYAKVARRVEITRSAKKAAVRAEKLEKIAKGVPTGAKKDKAVKAIGKAFHKKMLVDSEYAGEDYDLFTRWITVTKQTKAA</sequence>
<dbReference type="GO" id="GO:0005840">
    <property type="term" value="C:ribosome"/>
    <property type="evidence" value="ECO:0007669"/>
    <property type="project" value="UniProtKB-KW"/>
</dbReference>
<feature type="domain" description="Large ribosomal subunit protein uL4 C-terminal" evidence="4">
    <location>
        <begin position="275"/>
        <end position="348"/>
    </location>
</feature>
<evidence type="ECO:0000313" key="6">
    <source>
        <dbReference type="Proteomes" id="UP000075714"/>
    </source>
</evidence>
<comment type="similarity">
    <text evidence="1">Belongs to the universal ribosomal protein uL4 family.</text>
</comment>
<dbReference type="GO" id="GO:1990904">
    <property type="term" value="C:ribonucleoprotein complex"/>
    <property type="evidence" value="ECO:0007669"/>
    <property type="project" value="UniProtKB-KW"/>
</dbReference>
<dbReference type="Pfam" id="PF14374">
    <property type="entry name" value="Ribos_L4_asso_C"/>
    <property type="match status" value="1"/>
</dbReference>
<dbReference type="EMBL" id="LSYV01000002">
    <property type="protein sequence ID" value="KXZ57029.1"/>
    <property type="molecule type" value="Genomic_DNA"/>
</dbReference>
<dbReference type="InterPro" id="IPR002136">
    <property type="entry name" value="Ribosomal_uL4"/>
</dbReference>
<dbReference type="Gene3D" id="3.40.1370.10">
    <property type="match status" value="1"/>
</dbReference>
<name>A0A150H4G9_GONPE</name>
<keyword evidence="2" id="KW-0689">Ribosomal protein</keyword>
<gene>
    <name evidence="5" type="ORF">GPECTOR_1g93</name>
</gene>